<dbReference type="GO" id="GO:0052651">
    <property type="term" value="P:monoacylglycerol catabolic process"/>
    <property type="evidence" value="ECO:0007669"/>
    <property type="project" value="TreeGrafter"/>
</dbReference>
<dbReference type="GO" id="GO:0047372">
    <property type="term" value="F:monoacylglycerol lipase activity"/>
    <property type="evidence" value="ECO:0007669"/>
    <property type="project" value="TreeGrafter"/>
</dbReference>
<dbReference type="PANTHER" id="PTHR12277">
    <property type="entry name" value="ALPHA/BETA HYDROLASE DOMAIN-CONTAINING PROTEIN"/>
    <property type="match status" value="1"/>
</dbReference>
<dbReference type="EMBL" id="OV651819">
    <property type="protein sequence ID" value="CAH1113244.1"/>
    <property type="molecule type" value="Genomic_DNA"/>
</dbReference>
<proteinExistence type="predicted"/>
<dbReference type="OrthoDB" id="10249433at2759"/>
<keyword evidence="4" id="KW-1185">Reference proteome</keyword>
<evidence type="ECO:0000313" key="3">
    <source>
        <dbReference type="EMBL" id="CAH1113244.1"/>
    </source>
</evidence>
<dbReference type="GO" id="GO:0006660">
    <property type="term" value="P:phosphatidylserine catabolic process"/>
    <property type="evidence" value="ECO:0007669"/>
    <property type="project" value="TreeGrafter"/>
</dbReference>
<keyword evidence="1" id="KW-1133">Transmembrane helix</keyword>
<protein>
    <recommendedName>
        <fullName evidence="2">Serine aminopeptidase S33 domain-containing protein</fullName>
    </recommendedName>
</protein>
<evidence type="ECO:0000259" key="2">
    <source>
        <dbReference type="Pfam" id="PF12146"/>
    </source>
</evidence>
<feature type="domain" description="Serine aminopeptidase S33" evidence="2">
    <location>
        <begin position="156"/>
        <end position="257"/>
    </location>
</feature>
<dbReference type="Proteomes" id="UP001153636">
    <property type="component" value="Chromosome 7"/>
</dbReference>
<sequence length="370" mass="42801">MQHVRRNKKSCQKFILGTALYIFVVLLLLFIVIFIILPLVFKYSIGIQRSLVFPTWAIPPGMNYSDIDHFGIEGVKNFYITVNHNENLTSDDDNQNVTLGVWQILPLEILSDVIKNEDYNFDGVLSNGKYDILLYLHGNGHDRSAIVDKYVILRKYFHIFAVDYRGYADSTKAELTETNVVNDITQVYEWLVNRTNSNIFVWGHSLGTAVGTHLTANLKKNYIFPKGLILETPFTSITDVMGKHPFVKSFYAWLPWFRTTIIQPMIDNDFDFDSQKYIVDVDCPIMILHAKDDTIIPYSFATELYNTAVNNRNYTYQGNVTYYLFDEVGYDHMLIHTAPELPGYLENFVDSSIKFSLSKQIERKDAERKL</sequence>
<dbReference type="Gene3D" id="3.40.50.1820">
    <property type="entry name" value="alpha/beta hydrolase"/>
    <property type="match status" value="1"/>
</dbReference>
<keyword evidence="1" id="KW-0472">Membrane</keyword>
<dbReference type="GO" id="GO:0004622">
    <property type="term" value="F:phosphatidylcholine lysophospholipase activity"/>
    <property type="evidence" value="ECO:0007669"/>
    <property type="project" value="TreeGrafter"/>
</dbReference>
<name>A0A9P0D768_9CUCU</name>
<organism evidence="3 4">
    <name type="scientific">Psylliodes chrysocephalus</name>
    <dbReference type="NCBI Taxonomy" id="3402493"/>
    <lineage>
        <taxon>Eukaryota</taxon>
        <taxon>Metazoa</taxon>
        <taxon>Ecdysozoa</taxon>
        <taxon>Arthropoda</taxon>
        <taxon>Hexapoda</taxon>
        <taxon>Insecta</taxon>
        <taxon>Pterygota</taxon>
        <taxon>Neoptera</taxon>
        <taxon>Endopterygota</taxon>
        <taxon>Coleoptera</taxon>
        <taxon>Polyphaga</taxon>
        <taxon>Cucujiformia</taxon>
        <taxon>Chrysomeloidea</taxon>
        <taxon>Chrysomelidae</taxon>
        <taxon>Galerucinae</taxon>
        <taxon>Alticini</taxon>
        <taxon>Psylliodes</taxon>
    </lineage>
</organism>
<dbReference type="AlphaFoldDB" id="A0A9P0D768"/>
<dbReference type="InterPro" id="IPR022742">
    <property type="entry name" value="Hydrolase_4"/>
</dbReference>
<keyword evidence="1" id="KW-0812">Transmembrane</keyword>
<accession>A0A9P0D768</accession>
<dbReference type="InterPro" id="IPR029058">
    <property type="entry name" value="AB_hydrolase_fold"/>
</dbReference>
<evidence type="ECO:0000313" key="4">
    <source>
        <dbReference type="Proteomes" id="UP001153636"/>
    </source>
</evidence>
<dbReference type="GO" id="GO:0005789">
    <property type="term" value="C:endoplasmic reticulum membrane"/>
    <property type="evidence" value="ECO:0007669"/>
    <property type="project" value="TreeGrafter"/>
</dbReference>
<dbReference type="Pfam" id="PF12146">
    <property type="entry name" value="Hydrolase_4"/>
    <property type="match status" value="1"/>
</dbReference>
<evidence type="ECO:0000256" key="1">
    <source>
        <dbReference type="SAM" id="Phobius"/>
    </source>
</evidence>
<dbReference type="SUPFAM" id="SSF53474">
    <property type="entry name" value="alpha/beta-Hydrolases"/>
    <property type="match status" value="1"/>
</dbReference>
<feature type="transmembrane region" description="Helical" evidence="1">
    <location>
        <begin position="20"/>
        <end position="41"/>
    </location>
</feature>
<reference evidence="3" key="1">
    <citation type="submission" date="2022-01" db="EMBL/GenBank/DDBJ databases">
        <authorList>
            <person name="King R."/>
        </authorList>
    </citation>
    <scope>NUCLEOTIDE SEQUENCE</scope>
</reference>
<dbReference type="PANTHER" id="PTHR12277:SF194">
    <property type="entry name" value="FI04476P"/>
    <property type="match status" value="1"/>
</dbReference>
<gene>
    <name evidence="3" type="ORF">PSYICH_LOCUS13354</name>
</gene>